<reference evidence="4 5" key="1">
    <citation type="submission" date="2016-10" db="EMBL/GenBank/DDBJ databases">
        <authorList>
            <person name="de Groot N.N."/>
        </authorList>
    </citation>
    <scope>NUCLEOTIDE SEQUENCE [LARGE SCALE GENOMIC DNA]</scope>
    <source>
        <strain evidence="4 5">DSM 22007</strain>
    </source>
</reference>
<evidence type="ECO:0000313" key="5">
    <source>
        <dbReference type="Proteomes" id="UP000198634"/>
    </source>
</evidence>
<evidence type="ECO:0000256" key="1">
    <source>
        <dbReference type="SAM" id="SignalP"/>
    </source>
</evidence>
<feature type="domain" description="DUF11" evidence="2">
    <location>
        <begin position="1215"/>
        <end position="1330"/>
    </location>
</feature>
<feature type="chain" id="PRO_5009300837" evidence="1">
    <location>
        <begin position="32"/>
        <end position="1721"/>
    </location>
</feature>
<organism evidence="4 5">
    <name type="scientific">Thalassovita taeanensis</name>
    <dbReference type="NCBI Taxonomy" id="657014"/>
    <lineage>
        <taxon>Bacteria</taxon>
        <taxon>Pseudomonadati</taxon>
        <taxon>Pseudomonadota</taxon>
        <taxon>Alphaproteobacteria</taxon>
        <taxon>Rhodobacterales</taxon>
        <taxon>Roseobacteraceae</taxon>
        <taxon>Thalassovita</taxon>
    </lineage>
</organism>
<feature type="domain" description="GEVED" evidence="3">
    <location>
        <begin position="554"/>
        <end position="637"/>
    </location>
</feature>
<feature type="domain" description="GEVED" evidence="3">
    <location>
        <begin position="738"/>
        <end position="824"/>
    </location>
</feature>
<keyword evidence="1" id="KW-0732">Signal</keyword>
<dbReference type="Pfam" id="PF01345">
    <property type="entry name" value="DUF11"/>
    <property type="match status" value="1"/>
</dbReference>
<dbReference type="EMBL" id="FOEP01000005">
    <property type="protein sequence ID" value="SEQ23759.1"/>
    <property type="molecule type" value="Genomic_DNA"/>
</dbReference>
<feature type="signal peptide" evidence="1">
    <location>
        <begin position="1"/>
        <end position="31"/>
    </location>
</feature>
<accession>A0A1H9EDP1</accession>
<name>A0A1H9EDP1_9RHOB</name>
<dbReference type="SUPFAM" id="SSF50956">
    <property type="entry name" value="Thermostable phytase (3-phytase)"/>
    <property type="match status" value="1"/>
</dbReference>
<dbReference type="InterPro" id="IPR013783">
    <property type="entry name" value="Ig-like_fold"/>
</dbReference>
<dbReference type="InterPro" id="IPR001434">
    <property type="entry name" value="OmcB-like_DUF11"/>
</dbReference>
<proteinExistence type="predicted"/>
<dbReference type="NCBIfam" id="TIGR01451">
    <property type="entry name" value="B_ant_repeat"/>
    <property type="match status" value="1"/>
</dbReference>
<dbReference type="InterPro" id="IPR045474">
    <property type="entry name" value="GEVED"/>
</dbReference>
<evidence type="ECO:0000313" key="4">
    <source>
        <dbReference type="EMBL" id="SEQ23759.1"/>
    </source>
</evidence>
<dbReference type="Pfam" id="PF20009">
    <property type="entry name" value="GEVED"/>
    <property type="match status" value="2"/>
</dbReference>
<dbReference type="Gene3D" id="2.60.40.10">
    <property type="entry name" value="Immunoglobulins"/>
    <property type="match status" value="1"/>
</dbReference>
<evidence type="ECO:0000259" key="3">
    <source>
        <dbReference type="Pfam" id="PF20009"/>
    </source>
</evidence>
<dbReference type="Proteomes" id="UP000198634">
    <property type="component" value="Unassembled WGS sequence"/>
</dbReference>
<sequence length="1721" mass="176932">MTLRVSIARPTKRRFLGAISTTLALAAAPLAAETCSVSPDFVNWLTPGTTGGGGDQSANIRWGTASTGITISGPEFVNGVAETSIIRFQELTEGQGTFSVAFNSPVVHDFNVFFGNLGRTTADARGSGIVGDFGITTSDGAALSNVGVSLSPLDNAGYFQTFLSDTQGFATTTLSGTGPDGLPLDGRVWIHDAVLDFGNGGADQAYGMVDLAYGAPIAVSTTSTTIDTFTFRQVGIGVGPTGTLGIQARLRSCITALLDDLTATPIDGQTGGSSASVLGNDALNTATVSSGLTGNVTLAVVNGASPAVGSVTLNTNTGEIDVAAGTSAGTYTIEYSITDRPVDGTAANTDTAFATVVVTAPPGNIILADDDDFSATPINGLLGGAAGNAFSGDTLNGTQVNANEVTATVLTPATPREPGDPVPELTLSGFSEGIVTVPGNTPAGLYTIVYELCEDAAPTNCATATITISVINGIGLDFGDAPLTYLTPFHNVGAVPTVYLGAVPPDTEAFEQPNAGATGDDIADVDDEEGVVFPLLTQGVVTTVSINVTGDGFLQGWIDFDGDGLFADALNERIATDLKDDGTGDDTLAGDGVIDVDVAVPDDATLNLTYARFRYSTTAGLDAQIFAGDGEVEDYSLVIAAADLVDRGDAPVSYGDPRHVVVPDIYLGAREPDTETTIYGGTNADGDDNAGIDDEDGIASMPIFTAGSSSSVTVQTHETLSLQLELPLPPLGLTGITNLQMWIDFNGDGTFDPSEQVAADYRDGGNGDTDGTFNNSISFNVAVPASAPDQTTFARLRWSTTSGLAADSFTGLSLDGEVEDYLVTIVNPNPPLVCDAGFYMVATETGTNLPALTRLSTSFDGTNYNLGQSPFPPSDPGTYLVTGWGFNELDNYIYGVGQSPRNLWRIDGNGELSVAADISGLALQSPDTTTDILPNGILIYKSGTTNSLYQLLDISDPSNPVALGVLDAGPGAPYGRDMAYNPRDGLIYFYDPSRNLYAFDPNGGAPGPITTQLIQPTIPLPTGIFAMDFDSVWFDAQGYLYAFDNQSRQVWALDVGVDGDRPASWDLIEIEGQVNNITYQGNDGASCRGNGPFAPAAPQGGVSGNVYIDANANDLRDGGETNLGAGIAVTVYSDNGTPTDLNDDTLIATTDTLADGTYAFADLSAGTYRVEVDTTDPDLPAGSAIGTSNPLIGVVVADGTVTTDQDFGFDPQESDLSITKTALSVATGLPVTSAAEGDVIDWVISVTNNGPGSPSGVRVSEKIPSGFQYVSDDAPATGDTYDSATGIWFVDEILSGATETLRIRTTVLGSGNTTNVAEIVASSLSDTDSDPSTGIRTDDLSDGIADDDEASYTVTLDAGTRKISGRVFLDNGAGGGTAHDAAVNGTETGTQNAILELYDANGALLASPAIAADGTWSYALADDNSGALTLTVQPGTGLRSISEATAGLPGLTNADPHDGTFTFSPATATDYSGLDVGLILRAQLSQDQSATIAAGQIANLRHDYRAFSTGTVDFAIEQTDSRPDGAFAATLYRDADCDGTPETAITAPVAVVAGDRICLISRVTANSGIGPGSSLTYQLVARTAYDGTSVTGTAINTDRVTAALAGGRLELAKTVRNITQNTPEGASNGGGVGDVLEYRIYLTNPSAQMATDVIVYDKTPAYTRLAAPIPSPVVLGTGLTCTVGVPASNAAGYAGPLRWDCTGTYAPGDAGSVSFRVQIAP</sequence>
<protein>
    <submittedName>
        <fullName evidence="4">Conserved repeat domain-containing protein</fullName>
    </submittedName>
</protein>
<dbReference type="SUPFAM" id="SSF117074">
    <property type="entry name" value="Hypothetical protein PA1324"/>
    <property type="match status" value="1"/>
</dbReference>
<gene>
    <name evidence="4" type="ORF">SAMN04488092_10511</name>
</gene>
<keyword evidence="5" id="KW-1185">Reference proteome</keyword>
<dbReference type="RefSeq" id="WP_175545290.1">
    <property type="nucleotide sequence ID" value="NZ_FOEP01000005.1"/>
</dbReference>
<evidence type="ECO:0000259" key="2">
    <source>
        <dbReference type="Pfam" id="PF01345"/>
    </source>
</evidence>
<dbReference type="InterPro" id="IPR047589">
    <property type="entry name" value="DUF11_rpt"/>
</dbReference>
<dbReference type="STRING" id="657014.SAMN04488092_10511"/>